<evidence type="ECO:0000256" key="1">
    <source>
        <dbReference type="ARBA" id="ARBA00004123"/>
    </source>
</evidence>
<dbReference type="Gene3D" id="1.10.20.10">
    <property type="entry name" value="Histone, subunit A"/>
    <property type="match status" value="1"/>
</dbReference>
<comment type="subcellular location">
    <subcellularLocation>
        <location evidence="2">Chromosome</location>
    </subcellularLocation>
    <subcellularLocation>
        <location evidence="1">Nucleus</location>
    </subcellularLocation>
</comment>
<evidence type="ECO:0000256" key="4">
    <source>
        <dbReference type="ARBA" id="ARBA00023242"/>
    </source>
</evidence>
<evidence type="ECO:0000256" key="2">
    <source>
        <dbReference type="ARBA" id="ARBA00004286"/>
    </source>
</evidence>
<evidence type="ECO:0000313" key="8">
    <source>
        <dbReference type="Proteomes" id="UP000324639"/>
    </source>
</evidence>
<reference evidence="7 8" key="1">
    <citation type="submission" date="2018-08" db="EMBL/GenBank/DDBJ databases">
        <authorList>
            <person name="Muller C M."/>
        </authorList>
    </citation>
    <scope>NUCLEOTIDE SEQUENCE [LARGE SCALE GENOMIC DNA]</scope>
</reference>
<organism evidence="7 8">
    <name type="scientific">Blumeria graminis f. sp. tritici</name>
    <dbReference type="NCBI Taxonomy" id="62690"/>
    <lineage>
        <taxon>Eukaryota</taxon>
        <taxon>Fungi</taxon>
        <taxon>Dikarya</taxon>
        <taxon>Ascomycota</taxon>
        <taxon>Pezizomycotina</taxon>
        <taxon>Leotiomycetes</taxon>
        <taxon>Erysiphales</taxon>
        <taxon>Erysiphaceae</taxon>
        <taxon>Blumeria</taxon>
    </lineage>
</organism>
<dbReference type="GO" id="GO:0005694">
    <property type="term" value="C:chromosome"/>
    <property type="evidence" value="ECO:0007669"/>
    <property type="project" value="UniProtKB-SubCell"/>
</dbReference>
<dbReference type="EMBL" id="LR026984">
    <property type="protein sequence ID" value="VCU38856.1"/>
    <property type="molecule type" value="Genomic_DNA"/>
</dbReference>
<sequence>MPETPSSRDSNIRKPSTPGAVDNNQAKLLRVSQRLGTARKTAAVTPHGRAAQRELELRRVGLTPRKGLRKSGVSLLKETPRDDLRALSRLLAAKSRPIMQNPNATTLLKASEYDDDDETIARPRFSLAIEQEGDEDDSLLLPPKSAGLEDDGNLTAQSVELARRFFDGKPTRRLSRGSFGSVRDNDAIIETSFFDPKAYTQEISRLEDFNAADLNNITTNYEILGEETETLRMFKMNEARFSFLGRESEIRPLKLTPDDNDTFALKVPPREISEQLLSKQSDILNELEIHEPEEGDRTFGYEEADSQTKLVSVSVDSSALELSTLENSSRKVRTMRSKEKNLRVSKYGIPYPSLPARVVKQLANNFARTSGNGKRKINKETLEAIMQATDWFFEQVADDLRAYANHAGRKTINDSDVIALMHRQRLTNATITPFFLAQRHLPRELVQELRMNP</sequence>
<gene>
    <name evidence="7" type="ORF">BGT96224V316_LOCUS623</name>
</gene>
<dbReference type="GO" id="GO:0071821">
    <property type="term" value="C:FANCM-MHF complex"/>
    <property type="evidence" value="ECO:0007669"/>
    <property type="project" value="TreeGrafter"/>
</dbReference>
<dbReference type="SUPFAM" id="SSF47113">
    <property type="entry name" value="Histone-fold"/>
    <property type="match status" value="1"/>
</dbReference>
<dbReference type="GO" id="GO:0046982">
    <property type="term" value="F:protein heterodimerization activity"/>
    <property type="evidence" value="ECO:0007669"/>
    <property type="project" value="InterPro"/>
</dbReference>
<dbReference type="InterPro" id="IPR009072">
    <property type="entry name" value="Histone-fold"/>
</dbReference>
<feature type="region of interest" description="Disordered" evidence="5">
    <location>
        <begin position="1"/>
        <end position="24"/>
    </location>
</feature>
<dbReference type="InterPro" id="IPR035425">
    <property type="entry name" value="CENP-T/H4_C"/>
</dbReference>
<keyword evidence="4" id="KW-0539">Nucleus</keyword>
<accession>A0A9X9PQE1</accession>
<evidence type="ECO:0000256" key="5">
    <source>
        <dbReference type="SAM" id="MobiDB-lite"/>
    </source>
</evidence>
<dbReference type="PANTHER" id="PTHR22980:SF5">
    <property type="entry name" value="CENP-T_HISTONE H4 HISTONE FOLD DOMAIN-CONTAINING PROTEIN"/>
    <property type="match status" value="1"/>
</dbReference>
<dbReference type="GO" id="GO:0031297">
    <property type="term" value="P:replication fork processing"/>
    <property type="evidence" value="ECO:0007669"/>
    <property type="project" value="TreeGrafter"/>
</dbReference>
<dbReference type="Proteomes" id="UP000324639">
    <property type="component" value="Chromosome Bgt_-01"/>
</dbReference>
<dbReference type="GO" id="GO:0003682">
    <property type="term" value="F:chromatin binding"/>
    <property type="evidence" value="ECO:0007669"/>
    <property type="project" value="TreeGrafter"/>
</dbReference>
<dbReference type="GO" id="GO:0000712">
    <property type="term" value="P:resolution of meiotic recombination intermediates"/>
    <property type="evidence" value="ECO:0007669"/>
    <property type="project" value="TreeGrafter"/>
</dbReference>
<evidence type="ECO:0000259" key="6">
    <source>
        <dbReference type="Pfam" id="PF15511"/>
    </source>
</evidence>
<dbReference type="AlphaFoldDB" id="A0A9X9PQE1"/>
<keyword evidence="8" id="KW-1185">Reference proteome</keyword>
<dbReference type="Pfam" id="PF15511">
    <property type="entry name" value="CENP-T_C"/>
    <property type="match status" value="1"/>
</dbReference>
<dbReference type="CDD" id="cd22920">
    <property type="entry name" value="HFD_CENP-T"/>
    <property type="match status" value="1"/>
</dbReference>
<evidence type="ECO:0000256" key="3">
    <source>
        <dbReference type="ARBA" id="ARBA00022454"/>
    </source>
</evidence>
<name>A0A9X9PQE1_BLUGR</name>
<evidence type="ECO:0000313" key="7">
    <source>
        <dbReference type="EMBL" id="VCU38856.1"/>
    </source>
</evidence>
<keyword evidence="3" id="KW-0158">Chromosome</keyword>
<dbReference type="PANTHER" id="PTHR22980">
    <property type="entry name" value="CORTISTATIN"/>
    <property type="match status" value="1"/>
</dbReference>
<proteinExistence type="predicted"/>
<feature type="domain" description="CENP-T/Histone H4 histone fold" evidence="6">
    <location>
        <begin position="347"/>
        <end position="452"/>
    </location>
</feature>
<protein>
    <submittedName>
        <fullName evidence="7">Bgt-1783</fullName>
    </submittedName>
</protein>